<dbReference type="STRING" id="13249.T1HNV4"/>
<dbReference type="Gene3D" id="3.60.10.10">
    <property type="entry name" value="Endonuclease/exonuclease/phosphatase"/>
    <property type="match status" value="1"/>
</dbReference>
<dbReference type="Pfam" id="PF00098">
    <property type="entry name" value="zf-CCHC"/>
    <property type="match status" value="1"/>
</dbReference>
<organism evidence="2 3">
    <name type="scientific">Rhodnius prolixus</name>
    <name type="common">Triatomid bug</name>
    <dbReference type="NCBI Taxonomy" id="13249"/>
    <lineage>
        <taxon>Eukaryota</taxon>
        <taxon>Metazoa</taxon>
        <taxon>Ecdysozoa</taxon>
        <taxon>Arthropoda</taxon>
        <taxon>Hexapoda</taxon>
        <taxon>Insecta</taxon>
        <taxon>Pterygota</taxon>
        <taxon>Neoptera</taxon>
        <taxon>Paraneoptera</taxon>
        <taxon>Hemiptera</taxon>
        <taxon>Heteroptera</taxon>
        <taxon>Panheteroptera</taxon>
        <taxon>Cimicomorpha</taxon>
        <taxon>Reduviidae</taxon>
        <taxon>Triatominae</taxon>
        <taxon>Rhodnius</taxon>
    </lineage>
</organism>
<dbReference type="VEuPathDB" id="VectorBase:RPRC005728"/>
<evidence type="ECO:0000313" key="2">
    <source>
        <dbReference type="EnsemblMetazoa" id="RPRC005728-PA"/>
    </source>
</evidence>
<name>T1HNV4_RHOPR</name>
<dbReference type="PANTHER" id="PTHR33273">
    <property type="entry name" value="DOMAIN-CONTAINING PROTEIN, PUTATIVE-RELATED"/>
    <property type="match status" value="1"/>
</dbReference>
<dbReference type="Pfam" id="PF14529">
    <property type="entry name" value="Exo_endo_phos_2"/>
    <property type="match status" value="1"/>
</dbReference>
<evidence type="ECO:0000313" key="3">
    <source>
        <dbReference type="Proteomes" id="UP000015103"/>
    </source>
</evidence>
<dbReference type="EnsemblMetazoa" id="RPRC005728-RA">
    <property type="protein sequence ID" value="RPRC005728-PA"/>
    <property type="gene ID" value="RPRC005728"/>
</dbReference>
<dbReference type="InParanoid" id="T1HNV4"/>
<dbReference type="CDD" id="cd09077">
    <property type="entry name" value="R1-I-EN"/>
    <property type="match status" value="1"/>
</dbReference>
<feature type="domain" description="CCHC-type" evidence="1">
    <location>
        <begin position="169"/>
        <end position="182"/>
    </location>
</feature>
<dbReference type="EMBL" id="ACPB03005661">
    <property type="status" value="NOT_ANNOTATED_CDS"/>
    <property type="molecule type" value="Genomic_DNA"/>
</dbReference>
<protein>
    <recommendedName>
        <fullName evidence="1">CCHC-type domain-containing protein</fullName>
    </recommendedName>
</protein>
<proteinExistence type="predicted"/>
<evidence type="ECO:0000259" key="1">
    <source>
        <dbReference type="PROSITE" id="PS50158"/>
    </source>
</evidence>
<dbReference type="GO" id="GO:0003676">
    <property type="term" value="F:nucleic acid binding"/>
    <property type="evidence" value="ECO:0007669"/>
    <property type="project" value="InterPro"/>
</dbReference>
<dbReference type="GO" id="GO:0003824">
    <property type="term" value="F:catalytic activity"/>
    <property type="evidence" value="ECO:0007669"/>
    <property type="project" value="InterPro"/>
</dbReference>
<sequence>AQVLRSIKEKVQPEEAGAEIKSIRQTKDGQVLLELGRKTQNPEQFGAVLTSILGDMASVRCLIPRTSVEIRDLDCLTDKEDVEQALKRDIAEIGEMRVTITPPDAREQRLAIVQLGEKAAAALLKQGRIKIGWVFCRIRQRVVVPRCFRCLDYGHVARTCDGPDRSGLCYKCGGAGHKAKECTAKECCLLCAEKSSEQETLAHASGSGRSATAMIHILQANMHRRKIADELLYQLVFEKKVDLLLLSEQYQDKESPGWFSDLLGRAAIWVPDLGKVPVHVHGAGSGYVWVKSGEVTYFSCYFTPNECIHDFQQKLDGLEDALFTKSAVIVTGDFNARAVEWGLPDTNSRGRRIMEMAARTSLIVLNIGSTTTFRRPGCSGTIPDVSFASEDIAPKVQDWYVMEDYTGSDHQYISFRVEDKRYFDAIPQTKPLRWNVSRMEKMKFAEAISRRVNMDDTQVQDEREVVETFVSTTMKIIKEACEISIPCKKPRHQKQPVYWWTPEIAELRKKCLRSRRIAQRARTRSQAEARSADYRAARRALRHAISCSKVRCWRELCDEVDVDPWGRGYKIVTGKLGAMKRPSCLDVTTMERIVGALFPEHPIREDREIPLFSEEELGKAAQSLKNRKAPGLDGVPSEVLKMVVQYNPQLLLDMYNICLDRGIFSTRWKRARLALISKGKGDPV</sequence>
<dbReference type="PROSITE" id="PS50158">
    <property type="entry name" value="ZF_CCHC"/>
    <property type="match status" value="2"/>
</dbReference>
<dbReference type="HOGENOM" id="CLU_400208_0_0_1"/>
<dbReference type="InterPro" id="IPR001878">
    <property type="entry name" value="Znf_CCHC"/>
</dbReference>
<dbReference type="GO" id="GO:0008270">
    <property type="term" value="F:zinc ion binding"/>
    <property type="evidence" value="ECO:0007669"/>
    <property type="project" value="InterPro"/>
</dbReference>
<dbReference type="PANTHER" id="PTHR33273:SF4">
    <property type="entry name" value="ENDONUCLEASE_EXONUCLEASE_PHOSPHATASE DOMAIN-CONTAINING PROTEIN"/>
    <property type="match status" value="1"/>
</dbReference>
<dbReference type="eggNOG" id="KOG1075">
    <property type="taxonomic scope" value="Eukaryota"/>
</dbReference>
<feature type="domain" description="CCHC-type" evidence="1">
    <location>
        <begin position="146"/>
        <end position="160"/>
    </location>
</feature>
<dbReference type="SUPFAM" id="SSF57756">
    <property type="entry name" value="Retrovirus zinc finger-like domains"/>
    <property type="match status" value="1"/>
</dbReference>
<dbReference type="AlphaFoldDB" id="T1HNV4"/>
<dbReference type="SUPFAM" id="SSF56219">
    <property type="entry name" value="DNase I-like"/>
    <property type="match status" value="1"/>
</dbReference>
<keyword evidence="3" id="KW-1185">Reference proteome</keyword>
<dbReference type="InterPro" id="IPR036691">
    <property type="entry name" value="Endo/exonu/phosph_ase_sf"/>
</dbReference>
<accession>T1HNV4</accession>
<dbReference type="InterPro" id="IPR005135">
    <property type="entry name" value="Endo/exonuclease/phosphatase"/>
</dbReference>
<dbReference type="Proteomes" id="UP000015103">
    <property type="component" value="Unassembled WGS sequence"/>
</dbReference>
<dbReference type="Gene3D" id="4.10.60.10">
    <property type="entry name" value="Zinc finger, CCHC-type"/>
    <property type="match status" value="1"/>
</dbReference>
<reference evidence="2" key="1">
    <citation type="submission" date="2015-05" db="UniProtKB">
        <authorList>
            <consortium name="EnsemblMetazoa"/>
        </authorList>
    </citation>
    <scope>IDENTIFICATION</scope>
</reference>
<dbReference type="SMART" id="SM00343">
    <property type="entry name" value="ZnF_C2HC"/>
    <property type="match status" value="2"/>
</dbReference>
<dbReference type="InterPro" id="IPR036875">
    <property type="entry name" value="Znf_CCHC_sf"/>
</dbReference>
<dbReference type="OMA" id="CRIRERQ"/>